<accession>A0A7T0FZU4</accession>
<evidence type="ECO:0000256" key="1">
    <source>
        <dbReference type="ARBA" id="ARBA00022980"/>
    </source>
</evidence>
<dbReference type="KEGG" id="nli:G3M70_08580"/>
<organism evidence="4 5">
    <name type="scientific">Candidatus Nitronauta litoralis</name>
    <dbReference type="NCBI Taxonomy" id="2705533"/>
    <lineage>
        <taxon>Bacteria</taxon>
        <taxon>Pseudomonadati</taxon>
        <taxon>Nitrospinota/Tectimicrobiota group</taxon>
        <taxon>Nitrospinota</taxon>
        <taxon>Nitrospinia</taxon>
        <taxon>Nitrospinales</taxon>
        <taxon>Nitrospinaceae</taxon>
        <taxon>Candidatus Nitronauta</taxon>
    </lineage>
</organism>
<dbReference type="HAMAP" id="MF_00385">
    <property type="entry name" value="Ribosomal_bS16"/>
    <property type="match status" value="1"/>
</dbReference>
<dbReference type="PANTHER" id="PTHR12919:SF20">
    <property type="entry name" value="SMALL RIBOSOMAL SUBUNIT PROTEIN BS16M"/>
    <property type="match status" value="1"/>
</dbReference>
<dbReference type="Gene3D" id="3.30.1320.10">
    <property type="match status" value="1"/>
</dbReference>
<dbReference type="EMBL" id="CP048685">
    <property type="protein sequence ID" value="QPJ61925.1"/>
    <property type="molecule type" value="Genomic_DNA"/>
</dbReference>
<dbReference type="Pfam" id="PF00886">
    <property type="entry name" value="Ribosomal_S16"/>
    <property type="match status" value="1"/>
</dbReference>
<dbReference type="GO" id="GO:0015935">
    <property type="term" value="C:small ribosomal subunit"/>
    <property type="evidence" value="ECO:0007669"/>
    <property type="project" value="TreeGrafter"/>
</dbReference>
<keyword evidence="2 3" id="KW-0687">Ribonucleoprotein</keyword>
<dbReference type="InterPro" id="IPR020592">
    <property type="entry name" value="Ribosomal_bS16_CS"/>
</dbReference>
<dbReference type="PANTHER" id="PTHR12919">
    <property type="entry name" value="30S RIBOSOMAL PROTEIN S16"/>
    <property type="match status" value="1"/>
</dbReference>
<sequence>MAVVIRLSRRGATKKPFYRVVAVDKRKRRDGRCLEVLGTFDPLTENEPFKVDLDKARGWIQKGAKPSDTVASFLKKAGVEV</sequence>
<dbReference type="NCBIfam" id="TIGR00002">
    <property type="entry name" value="S16"/>
    <property type="match status" value="1"/>
</dbReference>
<dbReference type="GO" id="GO:0005737">
    <property type="term" value="C:cytoplasm"/>
    <property type="evidence" value="ECO:0007669"/>
    <property type="project" value="UniProtKB-ARBA"/>
</dbReference>
<evidence type="ECO:0000256" key="3">
    <source>
        <dbReference type="HAMAP-Rule" id="MF_00385"/>
    </source>
</evidence>
<proteinExistence type="inferred from homology"/>
<dbReference type="SUPFAM" id="SSF54565">
    <property type="entry name" value="Ribosomal protein S16"/>
    <property type="match status" value="1"/>
</dbReference>
<dbReference type="Proteomes" id="UP000594688">
    <property type="component" value="Chromosome"/>
</dbReference>
<evidence type="ECO:0000313" key="4">
    <source>
        <dbReference type="EMBL" id="QPJ61925.1"/>
    </source>
</evidence>
<evidence type="ECO:0000313" key="5">
    <source>
        <dbReference type="Proteomes" id="UP000594688"/>
    </source>
</evidence>
<dbReference type="PROSITE" id="PS00732">
    <property type="entry name" value="RIBOSOMAL_S16"/>
    <property type="match status" value="1"/>
</dbReference>
<dbReference type="GO" id="GO:0006412">
    <property type="term" value="P:translation"/>
    <property type="evidence" value="ECO:0007669"/>
    <property type="project" value="UniProtKB-UniRule"/>
</dbReference>
<dbReference type="GO" id="GO:0003735">
    <property type="term" value="F:structural constituent of ribosome"/>
    <property type="evidence" value="ECO:0007669"/>
    <property type="project" value="InterPro"/>
</dbReference>
<evidence type="ECO:0000256" key="2">
    <source>
        <dbReference type="ARBA" id="ARBA00023274"/>
    </source>
</evidence>
<keyword evidence="1 3" id="KW-0689">Ribosomal protein</keyword>
<dbReference type="InterPro" id="IPR000307">
    <property type="entry name" value="Ribosomal_bS16"/>
</dbReference>
<reference evidence="4 5" key="1">
    <citation type="submission" date="2020-02" db="EMBL/GenBank/DDBJ databases">
        <title>Genomic and physiological characterization of two novel Nitrospinaceae genera.</title>
        <authorList>
            <person name="Mueller A.J."/>
            <person name="Jung M.-Y."/>
            <person name="Strachan C.R."/>
            <person name="Herbold C.W."/>
            <person name="Kirkegaard R.H."/>
            <person name="Daims H."/>
        </authorList>
    </citation>
    <scope>NUCLEOTIDE SEQUENCE [LARGE SCALE GENOMIC DNA]</scope>
    <source>
        <strain evidence="4">EB</strain>
    </source>
</reference>
<dbReference type="AlphaFoldDB" id="A0A7T0FZU4"/>
<dbReference type="InterPro" id="IPR023803">
    <property type="entry name" value="Ribosomal_bS16_dom_sf"/>
</dbReference>
<protein>
    <recommendedName>
        <fullName evidence="3">Small ribosomal subunit protein bS16</fullName>
    </recommendedName>
</protein>
<comment type="similarity">
    <text evidence="3">Belongs to the bacterial ribosomal protein bS16 family.</text>
</comment>
<name>A0A7T0FZU4_9BACT</name>
<gene>
    <name evidence="3 4" type="primary">rpsP</name>
    <name evidence="4" type="ORF">G3M70_08580</name>
</gene>